<dbReference type="Gene3D" id="3.20.20.70">
    <property type="entry name" value="Aldolase class I"/>
    <property type="match status" value="1"/>
</dbReference>
<dbReference type="EMBL" id="JBHTMK010000082">
    <property type="protein sequence ID" value="MFD1374408.1"/>
    <property type="molecule type" value="Genomic_DNA"/>
</dbReference>
<sequence>MAISRRKLELVGAMAAVVVVAAGIGISTANAGTRGPWHSAEPTRSTPTRAVTTPPAPAVTSPTPKPGTSRPATATASTTSPAAASPAVSVSATTGTNAGTWTPPPADATFDYQIGGAYPPPAGVTVVSRDSEAAPAAGLYNICYLNAFQAQPGAESWWQTNHPDLLLRDSNGDLVIDEDWNEPMLDFSTAAKRTALTGIVGAWMDRCAAKGFQAVEPDNLDSYTRSEGLLTQSQAIAYATSLATRAHSRGLAVGQKNTADLSSANAKKIGFDFAVAEECADYDECDAYTSSYGDNVIVIEYSRSGFAKACGSHGDRLSVVLRDVDVTIAGSKSYAYQAC</sequence>
<dbReference type="PANTHER" id="PTHR35273:SF2">
    <property type="entry name" value="ALPHA-GALACTOSIDASE"/>
    <property type="match status" value="1"/>
</dbReference>
<evidence type="ECO:0000313" key="4">
    <source>
        <dbReference type="Proteomes" id="UP001597183"/>
    </source>
</evidence>
<feature type="compositionally biased region" description="Low complexity" evidence="1">
    <location>
        <begin position="42"/>
        <end position="96"/>
    </location>
</feature>
<organism evidence="3 4">
    <name type="scientific">Actinoplanes sichuanensis</name>
    <dbReference type="NCBI Taxonomy" id="512349"/>
    <lineage>
        <taxon>Bacteria</taxon>
        <taxon>Bacillati</taxon>
        <taxon>Actinomycetota</taxon>
        <taxon>Actinomycetes</taxon>
        <taxon>Micromonosporales</taxon>
        <taxon>Micromonosporaceae</taxon>
        <taxon>Actinoplanes</taxon>
    </lineage>
</organism>
<gene>
    <name evidence="3" type="ORF">ACFQ5G_54540</name>
</gene>
<feature type="region of interest" description="Disordered" evidence="1">
    <location>
        <begin position="28"/>
        <end position="104"/>
    </location>
</feature>
<evidence type="ECO:0000313" key="3">
    <source>
        <dbReference type="EMBL" id="MFD1374408.1"/>
    </source>
</evidence>
<dbReference type="InterPro" id="IPR004352">
    <property type="entry name" value="GH114_TIM-barrel"/>
</dbReference>
<dbReference type="RefSeq" id="WP_317795790.1">
    <property type="nucleotide sequence ID" value="NZ_AP028461.1"/>
</dbReference>
<accession>A0ABW4AUZ5</accession>
<dbReference type="SUPFAM" id="SSF51445">
    <property type="entry name" value="(Trans)glycosidases"/>
    <property type="match status" value="1"/>
</dbReference>
<dbReference type="InterPro" id="IPR013785">
    <property type="entry name" value="Aldolase_TIM"/>
</dbReference>
<protein>
    <submittedName>
        <fullName evidence="3">Endo alpha-1,4 polygalactosaminidase</fullName>
    </submittedName>
</protein>
<reference evidence="4" key="1">
    <citation type="journal article" date="2019" name="Int. J. Syst. Evol. Microbiol.">
        <title>The Global Catalogue of Microorganisms (GCM) 10K type strain sequencing project: providing services to taxonomists for standard genome sequencing and annotation.</title>
        <authorList>
            <consortium name="The Broad Institute Genomics Platform"/>
            <consortium name="The Broad Institute Genome Sequencing Center for Infectious Disease"/>
            <person name="Wu L."/>
            <person name="Ma J."/>
        </authorList>
    </citation>
    <scope>NUCLEOTIDE SEQUENCE [LARGE SCALE GENOMIC DNA]</scope>
    <source>
        <strain evidence="4">CCM 7526</strain>
    </source>
</reference>
<name>A0ABW4AUZ5_9ACTN</name>
<dbReference type="Proteomes" id="UP001597183">
    <property type="component" value="Unassembled WGS sequence"/>
</dbReference>
<evidence type="ECO:0000256" key="1">
    <source>
        <dbReference type="SAM" id="MobiDB-lite"/>
    </source>
</evidence>
<dbReference type="InterPro" id="IPR017853">
    <property type="entry name" value="GH"/>
</dbReference>
<evidence type="ECO:0000259" key="2">
    <source>
        <dbReference type="Pfam" id="PF03537"/>
    </source>
</evidence>
<dbReference type="PROSITE" id="PS51318">
    <property type="entry name" value="TAT"/>
    <property type="match status" value="1"/>
</dbReference>
<keyword evidence="4" id="KW-1185">Reference proteome</keyword>
<feature type="domain" description="Glycoside-hydrolase family GH114 TIM-barrel" evidence="2">
    <location>
        <begin position="109"/>
        <end position="326"/>
    </location>
</feature>
<comment type="caution">
    <text evidence="3">The sequence shown here is derived from an EMBL/GenBank/DDBJ whole genome shotgun (WGS) entry which is preliminary data.</text>
</comment>
<dbReference type="PANTHER" id="PTHR35273">
    <property type="entry name" value="ALPHA-1,4 POLYGALACTOSAMINIDASE, PUTATIVE (AFU_ORTHOLOGUE AFUA_3G07890)-RELATED"/>
    <property type="match status" value="1"/>
</dbReference>
<dbReference type="InterPro" id="IPR006311">
    <property type="entry name" value="TAT_signal"/>
</dbReference>
<dbReference type="Pfam" id="PF03537">
    <property type="entry name" value="Glyco_hydro_114"/>
    <property type="match status" value="1"/>
</dbReference>
<proteinExistence type="predicted"/>